<keyword evidence="3 8" id="KW-0963">Cytoplasm</keyword>
<dbReference type="SMART" id="SM00357">
    <property type="entry name" value="CSP"/>
    <property type="match status" value="2"/>
</dbReference>
<dbReference type="SMART" id="SM00955">
    <property type="entry name" value="RNB"/>
    <property type="match status" value="1"/>
</dbReference>
<dbReference type="InterPro" id="IPR050180">
    <property type="entry name" value="RNR_Ribonuclease"/>
</dbReference>
<comment type="catalytic activity">
    <reaction evidence="1 8">
        <text>Exonucleolytic cleavage in the 3'- to 5'-direction to yield nucleoside 5'-phosphates.</text>
        <dbReference type="EC" id="3.1.13.1"/>
    </reaction>
</comment>
<comment type="caution">
    <text evidence="10">The sequence shown here is derived from an EMBL/GenBank/DDBJ whole genome shotgun (WGS) entry which is preliminary data.</text>
</comment>
<evidence type="ECO:0000256" key="5">
    <source>
        <dbReference type="ARBA" id="ARBA00022801"/>
    </source>
</evidence>
<comment type="function">
    <text evidence="8">3'-5' exoribonuclease that releases 5'-nucleoside monophosphates and is involved in maturation of structured RNAs.</text>
</comment>
<gene>
    <name evidence="8 10" type="primary">rnr</name>
    <name evidence="10" type="ORF">NVS47_06425</name>
</gene>
<evidence type="ECO:0000256" key="4">
    <source>
        <dbReference type="ARBA" id="ARBA00022722"/>
    </source>
</evidence>
<evidence type="ECO:0000256" key="7">
    <source>
        <dbReference type="ARBA" id="ARBA00022884"/>
    </source>
</evidence>
<evidence type="ECO:0000256" key="1">
    <source>
        <dbReference type="ARBA" id="ARBA00001849"/>
    </source>
</evidence>
<dbReference type="InterPro" id="IPR013223">
    <property type="entry name" value="RNase_B_OB_dom"/>
</dbReference>
<dbReference type="Pfam" id="PF17876">
    <property type="entry name" value="CSD2"/>
    <property type="match status" value="1"/>
</dbReference>
<dbReference type="EMBL" id="JANPWE010000002">
    <property type="protein sequence ID" value="MCR6545152.1"/>
    <property type="molecule type" value="Genomic_DNA"/>
</dbReference>
<evidence type="ECO:0000313" key="10">
    <source>
        <dbReference type="EMBL" id="MCR6545152.1"/>
    </source>
</evidence>
<dbReference type="NCBIfam" id="TIGR02063">
    <property type="entry name" value="RNase_R"/>
    <property type="match status" value="1"/>
</dbReference>
<dbReference type="RefSeq" id="WP_257912771.1">
    <property type="nucleotide sequence ID" value="NZ_JANPWE010000002.1"/>
</dbReference>
<dbReference type="CDD" id="cd04471">
    <property type="entry name" value="S1_RNase_R"/>
    <property type="match status" value="1"/>
</dbReference>
<dbReference type="SUPFAM" id="SSF50249">
    <property type="entry name" value="Nucleic acid-binding proteins"/>
    <property type="match status" value="4"/>
</dbReference>
<organism evidence="10 11">
    <name type="scientific">Dehalobacterium formicoaceticum</name>
    <dbReference type="NCBI Taxonomy" id="51515"/>
    <lineage>
        <taxon>Bacteria</taxon>
        <taxon>Bacillati</taxon>
        <taxon>Bacillota</taxon>
        <taxon>Clostridia</taxon>
        <taxon>Eubacteriales</taxon>
        <taxon>Peptococcaceae</taxon>
        <taxon>Dehalobacterium</taxon>
    </lineage>
</organism>
<proteinExistence type="inferred from homology"/>
<dbReference type="PANTHER" id="PTHR23355">
    <property type="entry name" value="RIBONUCLEASE"/>
    <property type="match status" value="1"/>
</dbReference>
<dbReference type="InterPro" id="IPR012340">
    <property type="entry name" value="NA-bd_OB-fold"/>
</dbReference>
<dbReference type="NCBIfam" id="TIGR00358">
    <property type="entry name" value="3_prime_RNase"/>
    <property type="match status" value="1"/>
</dbReference>
<dbReference type="SMART" id="SM00316">
    <property type="entry name" value="S1"/>
    <property type="match status" value="1"/>
</dbReference>
<keyword evidence="7 8" id="KW-0694">RNA-binding</keyword>
<evidence type="ECO:0000256" key="2">
    <source>
        <dbReference type="ARBA" id="ARBA00004496"/>
    </source>
</evidence>
<dbReference type="HAMAP" id="MF_01895">
    <property type="entry name" value="RNase_R"/>
    <property type="match status" value="1"/>
</dbReference>
<sequence>MNEQELLSYMRESTYKPLNAAELIEALQIQDVKDFLMLLRNMESKGLIVLTRKNKYGLPDKMGLTAGRFQAHSKGFGFLIPDDRELSDIFIGADNTNGAMHNDRIMVRQLKQQGEGARQEGEIIRILERANQRVVGRFEDAGRYAFVLPDEQRLAQDIFIAKDSFNGAKDGDKVVVEITKWPEARRNAEGAVVEIFGRAGDPGIDVLSIIKKFQLPEEFPEHVLKQAEKIAVIREEDYQGRRDLRLLPMVTIDGEDAKDLDDAVSLERMENGHWYLGVHIADVGHYVQENNALDREAFARGTSVYMVDRVIPMLPRQLSNDICSLNAGVDRLAMTCFMEINEQGEVLSHDITPAVINVNERMTYTDVNKILKENDPDLIERYRDFVPMFKDMSVLMYTLQQKRLLRGAINFEFPEAKVILDEEGKPAAIVKRTSDVGEKIIEEFMIAANETVAEEYYWRKAPFLYRVHESPDPDKLEEVNEFLHRFGYHIKGSVHEVHPKAYQDIIEKVEGRPEDRLISTVLLRSMRHARYAAEALGHFGLSSKYYSHFTSPIRRYPDLVIHRVIKEYIQHGELSDQRKEKLRKRMDEYAEQSSFREKIAEDAERESLEMKKVEYMERHVGESFDGVISGVTAFGIFVELDNTVEGLIHVSTITDDYYEFYEKELTLMGRHTRKVYKLGDPIHITVARVNVEERFIDFELACEEPS</sequence>
<keyword evidence="4 8" id="KW-0540">Nuclease</keyword>
<dbReference type="InterPro" id="IPR011805">
    <property type="entry name" value="RNase_R"/>
</dbReference>
<keyword evidence="11" id="KW-1185">Reference proteome</keyword>
<dbReference type="InterPro" id="IPR022966">
    <property type="entry name" value="RNase_II/R_CS"/>
</dbReference>
<evidence type="ECO:0000256" key="6">
    <source>
        <dbReference type="ARBA" id="ARBA00022839"/>
    </source>
</evidence>
<evidence type="ECO:0000256" key="3">
    <source>
        <dbReference type="ARBA" id="ARBA00022490"/>
    </source>
</evidence>
<dbReference type="InterPro" id="IPR003029">
    <property type="entry name" value="S1_domain"/>
</dbReference>
<evidence type="ECO:0000259" key="9">
    <source>
        <dbReference type="PROSITE" id="PS50126"/>
    </source>
</evidence>
<evidence type="ECO:0000313" key="11">
    <source>
        <dbReference type="Proteomes" id="UP001524944"/>
    </source>
</evidence>
<name>A0ABT1Y2Q0_9FIRM</name>
<reference evidence="10 11" key="1">
    <citation type="submission" date="2022-08" db="EMBL/GenBank/DDBJ databases">
        <title>Proteogenomics of the novel Dehalobacterium formicoaceticum strain EZ94 highlights a key role of methyltransferases during anaerobic dichloromethane degradation.</title>
        <authorList>
            <person name="Wasmund K."/>
        </authorList>
    </citation>
    <scope>NUCLEOTIDE SEQUENCE [LARGE SCALE GENOMIC DNA]</scope>
    <source>
        <strain evidence="10 11">EZ94</strain>
    </source>
</reference>
<comment type="similarity">
    <text evidence="8">Belongs to the RNR ribonuclease family. RNase R subfamily.</text>
</comment>
<dbReference type="PROSITE" id="PS01175">
    <property type="entry name" value="RIBONUCLEASE_II"/>
    <property type="match status" value="1"/>
</dbReference>
<dbReference type="InterPro" id="IPR004476">
    <property type="entry name" value="RNase_II/RNase_R"/>
</dbReference>
<keyword evidence="6 8" id="KW-0269">Exonuclease</keyword>
<dbReference type="Pfam" id="PF00773">
    <property type="entry name" value="RNB"/>
    <property type="match status" value="1"/>
</dbReference>
<evidence type="ECO:0000256" key="8">
    <source>
        <dbReference type="HAMAP-Rule" id="MF_01895"/>
    </source>
</evidence>
<dbReference type="InterPro" id="IPR011129">
    <property type="entry name" value="CSD"/>
</dbReference>
<dbReference type="Pfam" id="PF08206">
    <property type="entry name" value="OB_RNB"/>
    <property type="match status" value="1"/>
</dbReference>
<comment type="subcellular location">
    <subcellularLocation>
        <location evidence="2 8">Cytoplasm</location>
    </subcellularLocation>
</comment>
<dbReference type="Pfam" id="PF00575">
    <property type="entry name" value="S1"/>
    <property type="match status" value="1"/>
</dbReference>
<dbReference type="InterPro" id="IPR040476">
    <property type="entry name" value="CSD2"/>
</dbReference>
<dbReference type="InterPro" id="IPR001900">
    <property type="entry name" value="RNase_II/R"/>
</dbReference>
<dbReference type="PANTHER" id="PTHR23355:SF9">
    <property type="entry name" value="DIS3-LIKE EXONUCLEASE 2"/>
    <property type="match status" value="1"/>
</dbReference>
<accession>A0ABT1Y2Q0</accession>
<keyword evidence="5 8" id="KW-0378">Hydrolase</keyword>
<dbReference type="EC" id="3.1.13.1" evidence="8"/>
<protein>
    <recommendedName>
        <fullName evidence="8">Ribonuclease R</fullName>
        <shortName evidence="8">RNase R</shortName>
        <ecNumber evidence="8">3.1.13.1</ecNumber>
    </recommendedName>
</protein>
<dbReference type="Proteomes" id="UP001524944">
    <property type="component" value="Unassembled WGS sequence"/>
</dbReference>
<feature type="domain" description="S1 motif" evidence="9">
    <location>
        <begin position="621"/>
        <end position="701"/>
    </location>
</feature>
<dbReference type="PROSITE" id="PS50126">
    <property type="entry name" value="S1"/>
    <property type="match status" value="1"/>
</dbReference>
<dbReference type="Gene3D" id="2.40.50.140">
    <property type="entry name" value="Nucleic acid-binding proteins"/>
    <property type="match status" value="3"/>
</dbReference>